<name>A0A7W5ZNK7_9BACT</name>
<evidence type="ECO:0000313" key="4">
    <source>
        <dbReference type="Proteomes" id="UP000541352"/>
    </source>
</evidence>
<evidence type="ECO:0000313" key="3">
    <source>
        <dbReference type="EMBL" id="MBB3840249.1"/>
    </source>
</evidence>
<dbReference type="InterPro" id="IPR033399">
    <property type="entry name" value="TP_0789-like"/>
</dbReference>
<protein>
    <recommendedName>
        <fullName evidence="2">Uncharacterized protein TP-0789 domain-containing protein</fullName>
    </recommendedName>
</protein>
<accession>A0A7W5ZNK7</accession>
<evidence type="ECO:0000259" key="2">
    <source>
        <dbReference type="Pfam" id="PF17131"/>
    </source>
</evidence>
<dbReference type="Proteomes" id="UP000541352">
    <property type="component" value="Unassembled WGS sequence"/>
</dbReference>
<dbReference type="RefSeq" id="WP_183977108.1">
    <property type="nucleotide sequence ID" value="NZ_JACIBY010000010.1"/>
</dbReference>
<comment type="caution">
    <text evidence="3">The sequence shown here is derived from an EMBL/GenBank/DDBJ whole genome shotgun (WGS) entry which is preliminary data.</text>
</comment>
<feature type="signal peptide" evidence="1">
    <location>
        <begin position="1"/>
        <end position="21"/>
    </location>
</feature>
<organism evidence="3 4">
    <name type="scientific">Runella defluvii</name>
    <dbReference type="NCBI Taxonomy" id="370973"/>
    <lineage>
        <taxon>Bacteria</taxon>
        <taxon>Pseudomonadati</taxon>
        <taxon>Bacteroidota</taxon>
        <taxon>Cytophagia</taxon>
        <taxon>Cytophagales</taxon>
        <taxon>Spirosomataceae</taxon>
        <taxon>Runella</taxon>
    </lineage>
</organism>
<proteinExistence type="predicted"/>
<feature type="chain" id="PRO_5030709475" description="Uncharacterized protein TP-0789 domain-containing protein" evidence="1">
    <location>
        <begin position="22"/>
        <end position="237"/>
    </location>
</feature>
<evidence type="ECO:0000256" key="1">
    <source>
        <dbReference type="SAM" id="SignalP"/>
    </source>
</evidence>
<dbReference type="AlphaFoldDB" id="A0A7W5ZNK7"/>
<sequence>MKTNKFLAAALVAFVSVGAYAQNVDEIVDKHVAALGGKDKLNSVKSLIIERSLAVQGMEIPNKTILVVGKAARSESSVMGNTMVQVFDATSGWMVRPTMMGGTGEPEDMPAEMVKQQGGQLDPFGGLVNYKEKGNKVELIGTEKVDKKDAYHLKLTTKDGQIVDEYIDAASYMIVKVKVSAGGQDSEISFSDYKAVEGIPFANTMEMTSQMGALSFATTKVTINPPVDESIFKKPVK</sequence>
<gene>
    <name evidence="3" type="ORF">FHS57_004269</name>
</gene>
<dbReference type="Pfam" id="PF17131">
    <property type="entry name" value="LolA_like"/>
    <property type="match status" value="1"/>
</dbReference>
<feature type="domain" description="Uncharacterized protein TP-0789" evidence="2">
    <location>
        <begin position="135"/>
        <end position="234"/>
    </location>
</feature>
<dbReference type="EMBL" id="JACIBY010000010">
    <property type="protein sequence ID" value="MBB3840249.1"/>
    <property type="molecule type" value="Genomic_DNA"/>
</dbReference>
<keyword evidence="1" id="KW-0732">Signal</keyword>
<reference evidence="3 4" key="1">
    <citation type="submission" date="2020-08" db="EMBL/GenBank/DDBJ databases">
        <title>Genomic Encyclopedia of Type Strains, Phase IV (KMG-IV): sequencing the most valuable type-strain genomes for metagenomic binning, comparative biology and taxonomic classification.</title>
        <authorList>
            <person name="Goeker M."/>
        </authorList>
    </citation>
    <scope>NUCLEOTIDE SEQUENCE [LARGE SCALE GENOMIC DNA]</scope>
    <source>
        <strain evidence="3 4">DSM 17976</strain>
    </source>
</reference>
<dbReference type="Gene3D" id="2.50.20.10">
    <property type="entry name" value="Lipoprotein localisation LolA/LolB/LppX"/>
    <property type="match status" value="1"/>
</dbReference>
<keyword evidence="4" id="KW-1185">Reference proteome</keyword>